<proteinExistence type="predicted"/>
<dbReference type="EMBL" id="JAHRIQ010025836">
    <property type="protein sequence ID" value="MEQ2229865.1"/>
    <property type="molecule type" value="Genomic_DNA"/>
</dbReference>
<protein>
    <submittedName>
        <fullName evidence="1">Uncharacterized protein</fullName>
    </submittedName>
</protein>
<organism evidence="1 2">
    <name type="scientific">Ilyodon furcidens</name>
    <name type="common">goldbreast splitfin</name>
    <dbReference type="NCBI Taxonomy" id="33524"/>
    <lineage>
        <taxon>Eukaryota</taxon>
        <taxon>Metazoa</taxon>
        <taxon>Chordata</taxon>
        <taxon>Craniata</taxon>
        <taxon>Vertebrata</taxon>
        <taxon>Euteleostomi</taxon>
        <taxon>Actinopterygii</taxon>
        <taxon>Neopterygii</taxon>
        <taxon>Teleostei</taxon>
        <taxon>Neoteleostei</taxon>
        <taxon>Acanthomorphata</taxon>
        <taxon>Ovalentaria</taxon>
        <taxon>Atherinomorphae</taxon>
        <taxon>Cyprinodontiformes</taxon>
        <taxon>Goodeidae</taxon>
        <taxon>Ilyodon</taxon>
    </lineage>
</organism>
<evidence type="ECO:0000313" key="2">
    <source>
        <dbReference type="Proteomes" id="UP001482620"/>
    </source>
</evidence>
<name>A0ABV0TBW3_9TELE</name>
<gene>
    <name evidence="1" type="ORF">ILYODFUR_023345</name>
</gene>
<evidence type="ECO:0000313" key="1">
    <source>
        <dbReference type="EMBL" id="MEQ2229865.1"/>
    </source>
</evidence>
<sequence length="109" mass="12798">MDGCFILFFYESVQLYLLGRGVFCKKRNKLLGIDKVCCKIASSALNSLNEKYKIRSVKKSRMILMDPEHPLRREFKLLPSRRRSLLPRCRTIRLKNSFVSAALRFLNEL</sequence>
<comment type="caution">
    <text evidence="1">The sequence shown here is derived from an EMBL/GenBank/DDBJ whole genome shotgun (WGS) entry which is preliminary data.</text>
</comment>
<reference evidence="1 2" key="1">
    <citation type="submission" date="2021-06" db="EMBL/GenBank/DDBJ databases">
        <authorList>
            <person name="Palmer J.M."/>
        </authorList>
    </citation>
    <scope>NUCLEOTIDE SEQUENCE [LARGE SCALE GENOMIC DNA]</scope>
    <source>
        <strain evidence="2">if_2019</strain>
        <tissue evidence="1">Muscle</tissue>
    </source>
</reference>
<accession>A0ABV0TBW3</accession>
<keyword evidence="2" id="KW-1185">Reference proteome</keyword>
<dbReference type="Proteomes" id="UP001482620">
    <property type="component" value="Unassembled WGS sequence"/>
</dbReference>